<evidence type="ECO:0000256" key="1">
    <source>
        <dbReference type="SAM" id="MobiDB-lite"/>
    </source>
</evidence>
<feature type="compositionally biased region" description="Low complexity" evidence="1">
    <location>
        <begin position="373"/>
        <end position="395"/>
    </location>
</feature>
<sequence>ITCTFLTPPSPPHPNTNTFLEHDPAMSIPAPAPPPPIPDPKLDPTTLSSQLPQAQVENLRYKIIQIMEGINGLLITLNTPGMQLAAWPELMTKYSLLLSKTHTLASSLSTPPTRKGMIGFRQIVPTPFAVNGPPETTASTGQTNPAPNPGAPSSSDGPTGLDPQLDAMLEALLDGRRSISVTKTDVGNVARLHLPGGNAGGVGLGLGIGGMGAGAGAGLVGETVPPDVMLARLEEVRSAHDARCARGVEAVRQLKDKYDWKSRLLFDDSESESSIAVASHHSSEERNSVMDDEEMVEVAPPDEEIVQIEEEGDTPTQPREFVPVSDDSDSDDEEEVQVGLNVGEGAGAGGGGEDGSDSDGMEDVSIQPPPNPMYQNGPQQQQQQQQQPPQQAQSPVTLLDNLFVIDQ</sequence>
<gene>
    <name evidence="2" type="ORF">RDB_LOCUS26066</name>
</gene>
<feature type="compositionally biased region" description="Polar residues" evidence="1">
    <location>
        <begin position="134"/>
        <end position="143"/>
    </location>
</feature>
<protein>
    <recommendedName>
        <fullName evidence="4">Mediator of RNA polymerase II transcription subunit 8</fullName>
    </recommendedName>
</protein>
<dbReference type="Gene3D" id="1.20.58.1710">
    <property type="match status" value="1"/>
</dbReference>
<dbReference type="Proteomes" id="UP000663888">
    <property type="component" value="Unassembled WGS sequence"/>
</dbReference>
<comment type="caution">
    <text evidence="2">The sequence shown here is derived from an EMBL/GenBank/DDBJ whole genome shotgun (WGS) entry which is preliminary data.</text>
</comment>
<feature type="region of interest" description="Disordered" evidence="1">
    <location>
        <begin position="271"/>
        <end position="407"/>
    </location>
</feature>
<dbReference type="AlphaFoldDB" id="A0A8H2XIQ4"/>
<feature type="region of interest" description="Disordered" evidence="1">
    <location>
        <begin position="125"/>
        <end position="163"/>
    </location>
</feature>
<name>A0A8H2XIQ4_9AGAM</name>
<dbReference type="OrthoDB" id="5126881at2759"/>
<feature type="compositionally biased region" description="Pro residues" evidence="1">
    <location>
        <begin position="30"/>
        <end position="39"/>
    </location>
</feature>
<reference evidence="2" key="1">
    <citation type="submission" date="2021-01" db="EMBL/GenBank/DDBJ databases">
        <authorList>
            <person name="Kaushik A."/>
        </authorList>
    </citation>
    <scope>NUCLEOTIDE SEQUENCE</scope>
    <source>
        <strain evidence="2">AG4-R118</strain>
    </source>
</reference>
<feature type="compositionally biased region" description="Acidic residues" evidence="1">
    <location>
        <begin position="290"/>
        <end position="313"/>
    </location>
</feature>
<feature type="compositionally biased region" description="Acidic residues" evidence="1">
    <location>
        <begin position="326"/>
        <end position="336"/>
    </location>
</feature>
<feature type="compositionally biased region" description="Gly residues" evidence="1">
    <location>
        <begin position="342"/>
        <end position="353"/>
    </location>
</feature>
<organism evidence="2 3">
    <name type="scientific">Rhizoctonia solani</name>
    <dbReference type="NCBI Taxonomy" id="456999"/>
    <lineage>
        <taxon>Eukaryota</taxon>
        <taxon>Fungi</taxon>
        <taxon>Dikarya</taxon>
        <taxon>Basidiomycota</taxon>
        <taxon>Agaricomycotina</taxon>
        <taxon>Agaricomycetes</taxon>
        <taxon>Cantharellales</taxon>
        <taxon>Ceratobasidiaceae</taxon>
        <taxon>Rhizoctonia</taxon>
    </lineage>
</organism>
<evidence type="ECO:0008006" key="4">
    <source>
        <dbReference type="Google" id="ProtNLM"/>
    </source>
</evidence>
<accession>A0A8H2XIQ4</accession>
<feature type="non-terminal residue" evidence="2">
    <location>
        <position position="1"/>
    </location>
</feature>
<proteinExistence type="predicted"/>
<feature type="region of interest" description="Disordered" evidence="1">
    <location>
        <begin position="1"/>
        <end position="43"/>
    </location>
</feature>
<dbReference type="EMBL" id="CAJMWX010000710">
    <property type="protein sequence ID" value="CAE6424040.1"/>
    <property type="molecule type" value="Genomic_DNA"/>
</dbReference>
<evidence type="ECO:0000313" key="3">
    <source>
        <dbReference type="Proteomes" id="UP000663888"/>
    </source>
</evidence>
<evidence type="ECO:0000313" key="2">
    <source>
        <dbReference type="EMBL" id="CAE6424040.1"/>
    </source>
</evidence>